<evidence type="ECO:0000313" key="13">
    <source>
        <dbReference type="EMBL" id="KKM71492.1"/>
    </source>
</evidence>
<dbReference type="SUPFAM" id="SSF57783">
    <property type="entry name" value="Zinc beta-ribbon"/>
    <property type="match status" value="1"/>
</dbReference>
<dbReference type="GO" id="GO:0006269">
    <property type="term" value="P:DNA replication, synthesis of primer"/>
    <property type="evidence" value="ECO:0007669"/>
    <property type="project" value="TreeGrafter"/>
</dbReference>
<evidence type="ECO:0000256" key="9">
    <source>
        <dbReference type="ARBA" id="ARBA00022842"/>
    </source>
</evidence>
<keyword evidence="6" id="KW-0479">Metal-binding</keyword>
<dbReference type="InterPro" id="IPR050219">
    <property type="entry name" value="DnaG_primase"/>
</dbReference>
<keyword evidence="8" id="KW-0862">Zinc</keyword>
<keyword evidence="7" id="KW-0863">Zinc-finger</keyword>
<evidence type="ECO:0000256" key="10">
    <source>
        <dbReference type="ARBA" id="ARBA00023125"/>
    </source>
</evidence>
<dbReference type="GO" id="GO:0003899">
    <property type="term" value="F:DNA-directed RNA polymerase activity"/>
    <property type="evidence" value="ECO:0007669"/>
    <property type="project" value="InterPro"/>
</dbReference>
<dbReference type="FunFam" id="3.90.580.10:FF:000001">
    <property type="entry name" value="DNA primase"/>
    <property type="match status" value="1"/>
</dbReference>
<comment type="cofactor">
    <cofactor evidence="1">
        <name>Zn(2+)</name>
        <dbReference type="ChEBI" id="CHEBI:29105"/>
    </cofactor>
</comment>
<dbReference type="CDD" id="cd00188">
    <property type="entry name" value="TOPRIM"/>
    <property type="match status" value="1"/>
</dbReference>
<evidence type="ECO:0000256" key="6">
    <source>
        <dbReference type="ARBA" id="ARBA00022723"/>
    </source>
</evidence>
<dbReference type="GO" id="GO:0005737">
    <property type="term" value="C:cytoplasm"/>
    <property type="evidence" value="ECO:0007669"/>
    <property type="project" value="TreeGrafter"/>
</dbReference>
<evidence type="ECO:0000256" key="2">
    <source>
        <dbReference type="ARBA" id="ARBA00022478"/>
    </source>
</evidence>
<keyword evidence="11" id="KW-0804">Transcription</keyword>
<dbReference type="EMBL" id="LAZR01009624">
    <property type="protein sequence ID" value="KKM71492.1"/>
    <property type="molecule type" value="Genomic_DNA"/>
</dbReference>
<comment type="caution">
    <text evidence="13">The sequence shown here is derived from an EMBL/GenBank/DDBJ whole genome shotgun (WGS) entry which is preliminary data.</text>
</comment>
<sequence length="496" mass="53953">MGYTADSIQEVKQAANIVDIVGSFVLLKKNGSNHFGLCPFHDEKTPSFTVSAGKQMFYCFGCGSGGDVIKFIMKQKSASFSDAVREIAGIAGITLTEDKGGINPSLYSAPKMPGAGREQVKDFATPAPYPAPATTQSAAWLAKAAAFTTWAHKKLLENPEKMEWLHARGINAETIRTACLGWNPGEHGRDLWRHRSTWGLPEELKKDGKAKRLWLPKGLVIPLLLKDTGEKSKNIEENSCGSPQINGCNQVLRIRIRRFYDRPPDYYVIPGSAMDAMALATARPAVVLTESELDAILINQEAGDLVSAIAMGTARAKPAGKVLDQLVKAAVILVALDFDPAGAEALEFWKNYFPQSTRWPPVGGKDPGEMFAAGVSIRDWIQSGIPASFSTGPSLLSQRKGVGGALKPEPKAPASTESSCSPLQQLADLLKTSPVSIHNTPDRLHIRQPRKWAKDHWQKSKQISELVFFNPDVFDFICAHPEEVITGKNILAVKGV</sequence>
<proteinExistence type="predicted"/>
<evidence type="ECO:0000256" key="8">
    <source>
        <dbReference type="ARBA" id="ARBA00022833"/>
    </source>
</evidence>
<evidence type="ECO:0000256" key="4">
    <source>
        <dbReference type="ARBA" id="ARBA00022695"/>
    </source>
</evidence>
<dbReference type="GO" id="GO:0000428">
    <property type="term" value="C:DNA-directed RNA polymerase complex"/>
    <property type="evidence" value="ECO:0007669"/>
    <property type="project" value="UniProtKB-KW"/>
</dbReference>
<dbReference type="SMART" id="SM00400">
    <property type="entry name" value="ZnF_CHCC"/>
    <property type="match status" value="1"/>
</dbReference>
<dbReference type="Gene3D" id="3.90.580.10">
    <property type="entry name" value="Zinc finger, CHC2-type domain"/>
    <property type="match status" value="1"/>
</dbReference>
<gene>
    <name evidence="13" type="ORF">LCGC14_1430060</name>
</gene>
<name>A0A0F9MQP7_9ZZZZ</name>
<keyword evidence="5" id="KW-0235">DNA replication</keyword>
<dbReference type="GO" id="GO:0008270">
    <property type="term" value="F:zinc ion binding"/>
    <property type="evidence" value="ECO:0007669"/>
    <property type="project" value="UniProtKB-KW"/>
</dbReference>
<keyword evidence="4" id="KW-0548">Nucleotidyltransferase</keyword>
<dbReference type="PANTHER" id="PTHR30313:SF2">
    <property type="entry name" value="DNA PRIMASE"/>
    <property type="match status" value="1"/>
</dbReference>
<keyword evidence="2" id="KW-0240">DNA-directed RNA polymerase</keyword>
<evidence type="ECO:0000256" key="7">
    <source>
        <dbReference type="ARBA" id="ARBA00022771"/>
    </source>
</evidence>
<dbReference type="SUPFAM" id="SSF56731">
    <property type="entry name" value="DNA primase core"/>
    <property type="match status" value="1"/>
</dbReference>
<evidence type="ECO:0000256" key="5">
    <source>
        <dbReference type="ARBA" id="ARBA00022705"/>
    </source>
</evidence>
<dbReference type="Gene3D" id="3.40.1360.10">
    <property type="match status" value="1"/>
</dbReference>
<dbReference type="InterPro" id="IPR036977">
    <property type="entry name" value="DNA_primase_Znf_CHC2"/>
</dbReference>
<dbReference type="Pfam" id="PF01807">
    <property type="entry name" value="Zn_ribbon_DnaG"/>
    <property type="match status" value="1"/>
</dbReference>
<dbReference type="GO" id="GO:0003677">
    <property type="term" value="F:DNA binding"/>
    <property type="evidence" value="ECO:0007669"/>
    <property type="project" value="UniProtKB-KW"/>
</dbReference>
<evidence type="ECO:0000259" key="12">
    <source>
        <dbReference type="SMART" id="SM00400"/>
    </source>
</evidence>
<keyword evidence="10" id="KW-0238">DNA-binding</keyword>
<dbReference type="PANTHER" id="PTHR30313">
    <property type="entry name" value="DNA PRIMASE"/>
    <property type="match status" value="1"/>
</dbReference>
<reference evidence="13" key="1">
    <citation type="journal article" date="2015" name="Nature">
        <title>Complex archaea that bridge the gap between prokaryotes and eukaryotes.</title>
        <authorList>
            <person name="Spang A."/>
            <person name="Saw J.H."/>
            <person name="Jorgensen S.L."/>
            <person name="Zaremba-Niedzwiedzka K."/>
            <person name="Martijn J."/>
            <person name="Lind A.E."/>
            <person name="van Eijk R."/>
            <person name="Schleper C."/>
            <person name="Guy L."/>
            <person name="Ettema T.J."/>
        </authorList>
    </citation>
    <scope>NUCLEOTIDE SEQUENCE</scope>
</reference>
<accession>A0A0F9MQP7</accession>
<protein>
    <recommendedName>
        <fullName evidence="12">Zinc finger CHC2-type domain-containing protein</fullName>
    </recommendedName>
</protein>
<dbReference type="InterPro" id="IPR002694">
    <property type="entry name" value="Znf_CHC2"/>
</dbReference>
<keyword evidence="3" id="KW-0808">Transferase</keyword>
<evidence type="ECO:0000256" key="3">
    <source>
        <dbReference type="ARBA" id="ARBA00022679"/>
    </source>
</evidence>
<evidence type="ECO:0000256" key="11">
    <source>
        <dbReference type="ARBA" id="ARBA00023163"/>
    </source>
</evidence>
<evidence type="ECO:0000256" key="1">
    <source>
        <dbReference type="ARBA" id="ARBA00001947"/>
    </source>
</evidence>
<keyword evidence="9" id="KW-0460">Magnesium</keyword>
<feature type="domain" description="Zinc finger CHC2-type" evidence="12">
    <location>
        <begin position="34"/>
        <end position="88"/>
    </location>
</feature>
<organism evidence="13">
    <name type="scientific">marine sediment metagenome</name>
    <dbReference type="NCBI Taxonomy" id="412755"/>
    <lineage>
        <taxon>unclassified sequences</taxon>
        <taxon>metagenomes</taxon>
        <taxon>ecological metagenomes</taxon>
    </lineage>
</organism>
<dbReference type="AlphaFoldDB" id="A0A0F9MQP7"/>